<dbReference type="Proteomes" id="UP000027135">
    <property type="component" value="Unassembled WGS sequence"/>
</dbReference>
<accession>A0A067RH59</accession>
<dbReference type="AlphaFoldDB" id="A0A067RH59"/>
<dbReference type="InParanoid" id="A0A067RH59"/>
<gene>
    <name evidence="1" type="ORF">L798_15233</name>
</gene>
<proteinExistence type="predicted"/>
<sequence length="130" mass="14957">MKLLAHEYFTNFEEEKYAYSRLASQETPLPIWNLNGQRPCWGSVFALSRLRGMQRFYVRPPLTLGSSESFFHSYCPTRVVVTFLTSPVAAAHFHRRRLQSEASPVVSEPAVSKLTVICMHYEMTTTTPMH</sequence>
<evidence type="ECO:0000313" key="1">
    <source>
        <dbReference type="EMBL" id="KDR23151.1"/>
    </source>
</evidence>
<protein>
    <submittedName>
        <fullName evidence="1">Uncharacterized protein</fullName>
    </submittedName>
</protein>
<dbReference type="EMBL" id="KK852473">
    <property type="protein sequence ID" value="KDR23151.1"/>
    <property type="molecule type" value="Genomic_DNA"/>
</dbReference>
<organism evidence="1 2">
    <name type="scientific">Zootermopsis nevadensis</name>
    <name type="common">Dampwood termite</name>
    <dbReference type="NCBI Taxonomy" id="136037"/>
    <lineage>
        <taxon>Eukaryota</taxon>
        <taxon>Metazoa</taxon>
        <taxon>Ecdysozoa</taxon>
        <taxon>Arthropoda</taxon>
        <taxon>Hexapoda</taxon>
        <taxon>Insecta</taxon>
        <taxon>Pterygota</taxon>
        <taxon>Neoptera</taxon>
        <taxon>Polyneoptera</taxon>
        <taxon>Dictyoptera</taxon>
        <taxon>Blattodea</taxon>
        <taxon>Blattoidea</taxon>
        <taxon>Termitoidae</taxon>
        <taxon>Termopsidae</taxon>
        <taxon>Zootermopsis</taxon>
    </lineage>
</organism>
<keyword evidence="2" id="KW-1185">Reference proteome</keyword>
<evidence type="ECO:0000313" key="2">
    <source>
        <dbReference type="Proteomes" id="UP000027135"/>
    </source>
</evidence>
<reference evidence="1 2" key="1">
    <citation type="journal article" date="2014" name="Nat. Commun.">
        <title>Molecular traces of alternative social organization in a termite genome.</title>
        <authorList>
            <person name="Terrapon N."/>
            <person name="Li C."/>
            <person name="Robertson H.M."/>
            <person name="Ji L."/>
            <person name="Meng X."/>
            <person name="Booth W."/>
            <person name="Chen Z."/>
            <person name="Childers C.P."/>
            <person name="Glastad K.M."/>
            <person name="Gokhale K."/>
            <person name="Gowin J."/>
            <person name="Gronenberg W."/>
            <person name="Hermansen R.A."/>
            <person name="Hu H."/>
            <person name="Hunt B.G."/>
            <person name="Huylmans A.K."/>
            <person name="Khalil S.M."/>
            <person name="Mitchell R.D."/>
            <person name="Munoz-Torres M.C."/>
            <person name="Mustard J.A."/>
            <person name="Pan H."/>
            <person name="Reese J.T."/>
            <person name="Scharf M.E."/>
            <person name="Sun F."/>
            <person name="Vogel H."/>
            <person name="Xiao J."/>
            <person name="Yang W."/>
            <person name="Yang Z."/>
            <person name="Yang Z."/>
            <person name="Zhou J."/>
            <person name="Zhu J."/>
            <person name="Brent C.S."/>
            <person name="Elsik C.G."/>
            <person name="Goodisman M.A."/>
            <person name="Liberles D.A."/>
            <person name="Roe R.M."/>
            <person name="Vargo E.L."/>
            <person name="Vilcinskas A."/>
            <person name="Wang J."/>
            <person name="Bornberg-Bauer E."/>
            <person name="Korb J."/>
            <person name="Zhang G."/>
            <person name="Liebig J."/>
        </authorList>
    </citation>
    <scope>NUCLEOTIDE SEQUENCE [LARGE SCALE GENOMIC DNA]</scope>
    <source>
        <tissue evidence="1">Whole organism</tissue>
    </source>
</reference>
<name>A0A067RH59_ZOONE</name>